<comment type="similarity">
    <text evidence="1">Belongs to the small heat shock protein (HSP20) family.</text>
</comment>
<gene>
    <name evidence="3" type="ORF">SAMN05660649_03023</name>
</gene>
<dbReference type="SUPFAM" id="SSF49764">
    <property type="entry name" value="HSP20-like chaperones"/>
    <property type="match status" value="1"/>
</dbReference>
<evidence type="ECO:0000256" key="1">
    <source>
        <dbReference type="PROSITE-ProRule" id="PRU00285"/>
    </source>
</evidence>
<dbReference type="Gene3D" id="2.60.40.790">
    <property type="match status" value="1"/>
</dbReference>
<feature type="domain" description="SHSP" evidence="2">
    <location>
        <begin position="82"/>
        <end position="166"/>
    </location>
</feature>
<evidence type="ECO:0000313" key="3">
    <source>
        <dbReference type="EMBL" id="SFG88742.1"/>
    </source>
</evidence>
<sequence>MSKKFNSGGLGFGDIFRGLGDLLEVLQKMDAQGVNEINKTGEFGSSQPKGLKGAYGLRVRIGEPGKSTIQTFGNLRAAKDSVEFKEVWEPILDVFDEEDHVLVVAELPGIEEKQLQLEIVDNCLHLVASGIRNYKKSVPLPCAVEDQNIVTVFKNGIVEITLRKKQ</sequence>
<dbReference type="InterPro" id="IPR002068">
    <property type="entry name" value="A-crystallin/Hsp20_dom"/>
</dbReference>
<dbReference type="CDD" id="cd06464">
    <property type="entry name" value="ACD_sHsps-like"/>
    <property type="match status" value="1"/>
</dbReference>
<keyword evidence="4" id="KW-1185">Reference proteome</keyword>
<accession>A0A1I2VHT0</accession>
<protein>
    <submittedName>
        <fullName evidence="3">HSP20 family protein</fullName>
    </submittedName>
</protein>
<dbReference type="InterPro" id="IPR008978">
    <property type="entry name" value="HSP20-like_chaperone"/>
</dbReference>
<evidence type="ECO:0000313" key="4">
    <source>
        <dbReference type="Proteomes" id="UP000199337"/>
    </source>
</evidence>
<dbReference type="Proteomes" id="UP000199337">
    <property type="component" value="Unassembled WGS sequence"/>
</dbReference>
<dbReference type="AlphaFoldDB" id="A0A1I2VHT0"/>
<dbReference type="OrthoDB" id="1806521at2"/>
<reference evidence="4" key="1">
    <citation type="submission" date="2016-10" db="EMBL/GenBank/DDBJ databases">
        <authorList>
            <person name="Varghese N."/>
            <person name="Submissions S."/>
        </authorList>
    </citation>
    <scope>NUCLEOTIDE SEQUENCE [LARGE SCALE GENOMIC DNA]</scope>
    <source>
        <strain evidence="4">DSM 17038</strain>
    </source>
</reference>
<proteinExistence type="inferred from homology"/>
<evidence type="ECO:0000259" key="2">
    <source>
        <dbReference type="PROSITE" id="PS01031"/>
    </source>
</evidence>
<dbReference type="EMBL" id="FOOX01000011">
    <property type="protein sequence ID" value="SFG88742.1"/>
    <property type="molecule type" value="Genomic_DNA"/>
</dbReference>
<dbReference type="PROSITE" id="PS01031">
    <property type="entry name" value="SHSP"/>
    <property type="match status" value="1"/>
</dbReference>
<organism evidence="3 4">
    <name type="scientific">Desulfotruncus arcticus DSM 17038</name>
    <dbReference type="NCBI Taxonomy" id="1121424"/>
    <lineage>
        <taxon>Bacteria</taxon>
        <taxon>Bacillati</taxon>
        <taxon>Bacillota</taxon>
        <taxon>Clostridia</taxon>
        <taxon>Eubacteriales</taxon>
        <taxon>Desulfallaceae</taxon>
        <taxon>Desulfotruncus</taxon>
    </lineage>
</organism>
<dbReference type="RefSeq" id="WP_092472208.1">
    <property type="nucleotide sequence ID" value="NZ_FOOX01000011.1"/>
</dbReference>
<dbReference type="STRING" id="341036.SAMN05660649_03023"/>
<name>A0A1I2VHT0_9FIRM</name>